<proteinExistence type="predicted"/>
<name>A0A699XWG2_TANCI</name>
<gene>
    <name evidence="1" type="ORF">Tci_934257</name>
</gene>
<sequence>AFEQDDISLSEDKLDEEDVKAMRAKFGGSSSA</sequence>
<feature type="non-terminal residue" evidence="1">
    <location>
        <position position="1"/>
    </location>
</feature>
<reference evidence="1" key="1">
    <citation type="journal article" date="2019" name="Sci. Rep.">
        <title>Draft genome of Tanacetum cinerariifolium, the natural source of mosquito coil.</title>
        <authorList>
            <person name="Yamashiro T."/>
            <person name="Shiraishi A."/>
            <person name="Satake H."/>
            <person name="Nakayama K."/>
        </authorList>
    </citation>
    <scope>NUCLEOTIDE SEQUENCE</scope>
</reference>
<protein>
    <submittedName>
        <fullName evidence="1">Uncharacterized protein</fullName>
    </submittedName>
</protein>
<organism evidence="1">
    <name type="scientific">Tanacetum cinerariifolium</name>
    <name type="common">Dalmatian daisy</name>
    <name type="synonym">Chrysanthemum cinerariifolium</name>
    <dbReference type="NCBI Taxonomy" id="118510"/>
    <lineage>
        <taxon>Eukaryota</taxon>
        <taxon>Viridiplantae</taxon>
        <taxon>Streptophyta</taxon>
        <taxon>Embryophyta</taxon>
        <taxon>Tracheophyta</taxon>
        <taxon>Spermatophyta</taxon>
        <taxon>Magnoliopsida</taxon>
        <taxon>eudicotyledons</taxon>
        <taxon>Gunneridae</taxon>
        <taxon>Pentapetalae</taxon>
        <taxon>asterids</taxon>
        <taxon>campanulids</taxon>
        <taxon>Asterales</taxon>
        <taxon>Asteraceae</taxon>
        <taxon>Asteroideae</taxon>
        <taxon>Anthemideae</taxon>
        <taxon>Anthemidinae</taxon>
        <taxon>Tanacetum</taxon>
    </lineage>
</organism>
<evidence type="ECO:0000313" key="1">
    <source>
        <dbReference type="EMBL" id="GFD62288.1"/>
    </source>
</evidence>
<comment type="caution">
    <text evidence="1">The sequence shown here is derived from an EMBL/GenBank/DDBJ whole genome shotgun (WGS) entry which is preliminary data.</text>
</comment>
<dbReference type="EMBL" id="BKCJ011919465">
    <property type="protein sequence ID" value="GFD62288.1"/>
    <property type="molecule type" value="Genomic_DNA"/>
</dbReference>
<accession>A0A699XWG2</accession>
<dbReference type="AlphaFoldDB" id="A0A699XWG2"/>